<accession>A0A7G3GBC1</accession>
<protein>
    <recommendedName>
        <fullName evidence="1">HTH marR-type domain-containing protein</fullName>
    </recommendedName>
</protein>
<dbReference type="Proteomes" id="UP000515917">
    <property type="component" value="Chromosome"/>
</dbReference>
<dbReference type="KEGG" id="ifl:C1H71_14315"/>
<organism evidence="2 3">
    <name type="scientific">Iodobacter fluviatilis</name>
    <dbReference type="NCBI Taxonomy" id="537"/>
    <lineage>
        <taxon>Bacteria</taxon>
        <taxon>Pseudomonadati</taxon>
        <taxon>Pseudomonadota</taxon>
        <taxon>Betaproteobacteria</taxon>
        <taxon>Neisseriales</taxon>
        <taxon>Chitinibacteraceae</taxon>
        <taxon>Iodobacter</taxon>
    </lineage>
</organism>
<name>A0A7G3GBC1_9NEIS</name>
<proteinExistence type="predicted"/>
<evidence type="ECO:0000259" key="1">
    <source>
        <dbReference type="Pfam" id="PF01047"/>
    </source>
</evidence>
<gene>
    <name evidence="2" type="ORF">C1H71_14315</name>
</gene>
<evidence type="ECO:0000313" key="3">
    <source>
        <dbReference type="Proteomes" id="UP000515917"/>
    </source>
</evidence>
<dbReference type="EMBL" id="CP025781">
    <property type="protein sequence ID" value="QBC44581.1"/>
    <property type="molecule type" value="Genomic_DNA"/>
</dbReference>
<dbReference type="RefSeq" id="WP_130107117.1">
    <property type="nucleotide sequence ID" value="NZ_CP025781.1"/>
</dbReference>
<dbReference type="InterPro" id="IPR036388">
    <property type="entry name" value="WH-like_DNA-bd_sf"/>
</dbReference>
<evidence type="ECO:0000313" key="2">
    <source>
        <dbReference type="EMBL" id="QBC44581.1"/>
    </source>
</evidence>
<dbReference type="GO" id="GO:0003700">
    <property type="term" value="F:DNA-binding transcription factor activity"/>
    <property type="evidence" value="ECO:0007669"/>
    <property type="project" value="InterPro"/>
</dbReference>
<sequence length="39" mass="4352">MLAEMVGIEAASLIRVVDRLVADPLVLRSEDTQDRRAKN</sequence>
<dbReference type="SUPFAM" id="SSF46785">
    <property type="entry name" value="Winged helix' DNA-binding domain"/>
    <property type="match status" value="1"/>
</dbReference>
<dbReference type="AlphaFoldDB" id="A0A7G3GBC1"/>
<dbReference type="Pfam" id="PF01047">
    <property type="entry name" value="MarR"/>
    <property type="match status" value="1"/>
</dbReference>
<keyword evidence="3" id="KW-1185">Reference proteome</keyword>
<dbReference type="InterPro" id="IPR000835">
    <property type="entry name" value="HTH_MarR-typ"/>
</dbReference>
<dbReference type="InterPro" id="IPR036390">
    <property type="entry name" value="WH_DNA-bd_sf"/>
</dbReference>
<dbReference type="Gene3D" id="1.10.10.10">
    <property type="entry name" value="Winged helix-like DNA-binding domain superfamily/Winged helix DNA-binding domain"/>
    <property type="match status" value="1"/>
</dbReference>
<reference evidence="2 3" key="1">
    <citation type="submission" date="2018-01" db="EMBL/GenBank/DDBJ databases">
        <title>Genome sequence of Iodobacter sp. strain PCH194 isolated from Indian Trans-Himalaya.</title>
        <authorList>
            <person name="Kumar V."/>
            <person name="Thakur V."/>
            <person name="Kumar S."/>
            <person name="Singh D."/>
        </authorList>
    </citation>
    <scope>NUCLEOTIDE SEQUENCE [LARGE SCALE GENOMIC DNA]</scope>
    <source>
        <strain evidence="2 3">PCH194</strain>
    </source>
</reference>
<feature type="domain" description="HTH marR-type" evidence="1">
    <location>
        <begin position="2"/>
        <end position="37"/>
    </location>
</feature>